<dbReference type="Proteomes" id="UP000231092">
    <property type="component" value="Unassembled WGS sequence"/>
</dbReference>
<gene>
    <name evidence="1" type="ORF">H171_3706</name>
</gene>
<dbReference type="AlphaFoldDB" id="A0A2M8Z9M6"/>
<protein>
    <submittedName>
        <fullName evidence="1">Uncharacterized protein</fullName>
    </submittedName>
</protein>
<reference evidence="1 2" key="1">
    <citation type="submission" date="2017-11" db="EMBL/GenBank/DDBJ databases">
        <title>Understudied soil microbes with underappreciated capabilities: Untangling the Clostridium saccharolyticum group.</title>
        <authorList>
            <person name="Leschine S."/>
        </authorList>
    </citation>
    <scope>NUCLEOTIDE SEQUENCE [LARGE SCALE GENOMIC DNA]</scope>
    <source>
        <strain evidence="1 2">18A</strain>
    </source>
</reference>
<evidence type="ECO:0000313" key="1">
    <source>
        <dbReference type="EMBL" id="PJJ30131.1"/>
    </source>
</evidence>
<accession>A0A2M8Z9M6</accession>
<name>A0A2M8Z9M6_9FIRM</name>
<organism evidence="1 2">
    <name type="scientific">[Clostridium] celerecrescens 18A</name>
    <dbReference type="NCBI Taxonomy" id="1286362"/>
    <lineage>
        <taxon>Bacteria</taxon>
        <taxon>Bacillati</taxon>
        <taxon>Bacillota</taxon>
        <taxon>Clostridia</taxon>
        <taxon>Lachnospirales</taxon>
        <taxon>Lachnospiraceae</taxon>
        <taxon>Lacrimispora</taxon>
    </lineage>
</organism>
<comment type="caution">
    <text evidence="1">The sequence shown here is derived from an EMBL/GenBank/DDBJ whole genome shotgun (WGS) entry which is preliminary data.</text>
</comment>
<proteinExistence type="predicted"/>
<evidence type="ECO:0000313" key="2">
    <source>
        <dbReference type="Proteomes" id="UP000231092"/>
    </source>
</evidence>
<dbReference type="EMBL" id="PGET01000001">
    <property type="protein sequence ID" value="PJJ30131.1"/>
    <property type="molecule type" value="Genomic_DNA"/>
</dbReference>
<sequence>MIKGSQSDRRIFHDAIALGQLQKKCFSKRGIYKNPEAFYCSLSGVCYIPELAGRRYTGANFLELSLGQKEIAEEMFLSIDGQDPESWLDEQFRIGELAICPVCNRIYQSYMAPGCPLCWK</sequence>